<dbReference type="Pfam" id="PF08268">
    <property type="entry name" value="FBA_3"/>
    <property type="match status" value="1"/>
</dbReference>
<dbReference type="CDD" id="cd22157">
    <property type="entry name" value="F-box_AtFBW1-like"/>
    <property type="match status" value="1"/>
</dbReference>
<dbReference type="PANTHER" id="PTHR31111">
    <property type="entry name" value="BNAA05G37150D PROTEIN-RELATED"/>
    <property type="match status" value="1"/>
</dbReference>
<accession>A0A2P6Q337</accession>
<protein>
    <submittedName>
        <fullName evidence="2">Putative F-box domain-containing protein</fullName>
    </submittedName>
</protein>
<gene>
    <name evidence="2" type="ORF">RchiOBHm_Chr5g0004511</name>
</gene>
<dbReference type="PANTHER" id="PTHR31111:SF136">
    <property type="entry name" value="F-BOX ASSOCIATED DOMAIN-CONTAINING PROTEIN"/>
    <property type="match status" value="1"/>
</dbReference>
<name>A0A2P6Q337_ROSCH</name>
<evidence type="ECO:0000259" key="1">
    <source>
        <dbReference type="PROSITE" id="PS50181"/>
    </source>
</evidence>
<dbReference type="OrthoDB" id="906973at2759"/>
<dbReference type="EMBL" id="PDCK01000043">
    <property type="protein sequence ID" value="PRQ28574.1"/>
    <property type="molecule type" value="Genomic_DNA"/>
</dbReference>
<dbReference type="Pfam" id="PF00646">
    <property type="entry name" value="F-box"/>
    <property type="match status" value="1"/>
</dbReference>
<dbReference type="InterPro" id="IPR013187">
    <property type="entry name" value="F-box-assoc_dom_typ3"/>
</dbReference>
<dbReference type="InterPro" id="IPR036047">
    <property type="entry name" value="F-box-like_dom_sf"/>
</dbReference>
<evidence type="ECO:0000313" key="2">
    <source>
        <dbReference type="EMBL" id="PRQ28574.1"/>
    </source>
</evidence>
<dbReference type="SMART" id="SM00256">
    <property type="entry name" value="FBOX"/>
    <property type="match status" value="1"/>
</dbReference>
<keyword evidence="3" id="KW-1185">Reference proteome</keyword>
<feature type="domain" description="F-box" evidence="1">
    <location>
        <begin position="2"/>
        <end position="48"/>
    </location>
</feature>
<comment type="caution">
    <text evidence="2">The sequence shown here is derived from an EMBL/GenBank/DDBJ whole genome shotgun (WGS) entry which is preliminary data.</text>
</comment>
<dbReference type="PROSITE" id="PS50181">
    <property type="entry name" value="FBOX"/>
    <property type="match status" value="1"/>
</dbReference>
<dbReference type="AlphaFoldDB" id="A0A2P6Q337"/>
<dbReference type="Proteomes" id="UP000238479">
    <property type="component" value="Chromosome 5"/>
</dbReference>
<dbReference type="InterPro" id="IPR001810">
    <property type="entry name" value="F-box_dom"/>
</dbReference>
<evidence type="ECO:0000313" key="3">
    <source>
        <dbReference type="Proteomes" id="UP000238479"/>
    </source>
</evidence>
<proteinExistence type="predicted"/>
<dbReference type="Gene3D" id="1.20.1280.50">
    <property type="match status" value="1"/>
</dbReference>
<organism evidence="2 3">
    <name type="scientific">Rosa chinensis</name>
    <name type="common">China rose</name>
    <dbReference type="NCBI Taxonomy" id="74649"/>
    <lineage>
        <taxon>Eukaryota</taxon>
        <taxon>Viridiplantae</taxon>
        <taxon>Streptophyta</taxon>
        <taxon>Embryophyta</taxon>
        <taxon>Tracheophyta</taxon>
        <taxon>Spermatophyta</taxon>
        <taxon>Magnoliopsida</taxon>
        <taxon>eudicotyledons</taxon>
        <taxon>Gunneridae</taxon>
        <taxon>Pentapetalae</taxon>
        <taxon>rosids</taxon>
        <taxon>fabids</taxon>
        <taxon>Rosales</taxon>
        <taxon>Rosaceae</taxon>
        <taxon>Rosoideae</taxon>
        <taxon>Rosoideae incertae sedis</taxon>
        <taxon>Rosa</taxon>
    </lineage>
</organism>
<sequence length="337" mass="39539">MTEEVYELPFDVILEILTWLPVNSLLRFKCVCKQWCSLIKEDRKFITKYMDRATPLQLTHLHKCGDFYKVDYGYGLYLEKSDDFGCRIRNPATQQVLYLPYADEDIVLLRFYYDSVTDERKVLRRRNSDNVLSYTFEIITIGKDDQWRPLYNIGKSPRSVHFYGADEGSDWLYNDFNTVPPEIHSCDTRRECITTNAVPPGAFTDLTKVSVLLWNDRLAVGDIANEALNVLVLEDFKEHKWSKNKIVGPLKFLKDDPLFQKNWSIPWSFDSEKLMFLMRVNGSLRRIFYDTRREIIMKIKDERMEPGMEHMEFYRPSLVTVKGMIPENAGSIASNIS</sequence>
<reference evidence="2 3" key="1">
    <citation type="journal article" date="2018" name="Nat. Genet.">
        <title>The Rosa genome provides new insights in the design of modern roses.</title>
        <authorList>
            <person name="Bendahmane M."/>
        </authorList>
    </citation>
    <scope>NUCLEOTIDE SEQUENCE [LARGE SCALE GENOMIC DNA]</scope>
    <source>
        <strain evidence="3">cv. Old Blush</strain>
    </source>
</reference>
<dbReference type="SUPFAM" id="SSF81383">
    <property type="entry name" value="F-box domain"/>
    <property type="match status" value="1"/>
</dbReference>
<dbReference type="Gramene" id="PRQ28574">
    <property type="protein sequence ID" value="PRQ28574"/>
    <property type="gene ID" value="RchiOBHm_Chr5g0004511"/>
</dbReference>